<comment type="caution">
    <text evidence="6">The sequence shown here is derived from an EMBL/GenBank/DDBJ whole genome shotgun (WGS) entry which is preliminary data.</text>
</comment>
<evidence type="ECO:0000313" key="8">
    <source>
        <dbReference type="Proteomes" id="UP000260862"/>
    </source>
</evidence>
<keyword evidence="8" id="KW-1185">Reference proteome</keyword>
<dbReference type="Proteomes" id="UP000260862">
    <property type="component" value="Unassembled WGS sequence"/>
</dbReference>
<dbReference type="InterPro" id="IPR026891">
    <property type="entry name" value="Fn3-like"/>
</dbReference>
<dbReference type="EMBL" id="QSQT01000002">
    <property type="protein sequence ID" value="RGK57973.1"/>
    <property type="molecule type" value="Genomic_DNA"/>
</dbReference>
<dbReference type="Gene3D" id="3.20.20.300">
    <property type="entry name" value="Glycoside hydrolase, family 3, N-terminal domain"/>
    <property type="match status" value="1"/>
</dbReference>
<dbReference type="InterPro" id="IPR036881">
    <property type="entry name" value="Glyco_hydro_3_C_sf"/>
</dbReference>
<evidence type="ECO:0000259" key="4">
    <source>
        <dbReference type="SMART" id="SM01217"/>
    </source>
</evidence>
<dbReference type="PANTHER" id="PTHR42721">
    <property type="entry name" value="SUGAR HYDROLASE-RELATED"/>
    <property type="match status" value="1"/>
</dbReference>
<organism evidence="6 7">
    <name type="scientific">Phocaeicola plebeius</name>
    <dbReference type="NCBI Taxonomy" id="310297"/>
    <lineage>
        <taxon>Bacteria</taxon>
        <taxon>Pseudomonadati</taxon>
        <taxon>Bacteroidota</taxon>
        <taxon>Bacteroidia</taxon>
        <taxon>Bacteroidales</taxon>
        <taxon>Bacteroidaceae</taxon>
        <taxon>Phocaeicola</taxon>
    </lineage>
</organism>
<dbReference type="Proteomes" id="UP000260780">
    <property type="component" value="Unassembled WGS sequence"/>
</dbReference>
<dbReference type="SUPFAM" id="SSF49464">
    <property type="entry name" value="Carboxypeptidase regulatory domain-like"/>
    <property type="match status" value="1"/>
</dbReference>
<evidence type="ECO:0000256" key="3">
    <source>
        <dbReference type="ARBA" id="ARBA00022801"/>
    </source>
</evidence>
<dbReference type="Gene3D" id="2.60.40.10">
    <property type="entry name" value="Immunoglobulins"/>
    <property type="match status" value="1"/>
</dbReference>
<dbReference type="GO" id="GO:0009044">
    <property type="term" value="F:xylan 1,4-beta-xylosidase activity"/>
    <property type="evidence" value="ECO:0007669"/>
    <property type="project" value="InterPro"/>
</dbReference>
<dbReference type="InterPro" id="IPR017853">
    <property type="entry name" value="GH"/>
</dbReference>
<dbReference type="EMBL" id="QSTF01000003">
    <property type="protein sequence ID" value="RGM42571.1"/>
    <property type="molecule type" value="Genomic_DNA"/>
</dbReference>
<dbReference type="PRINTS" id="PR00133">
    <property type="entry name" value="GLHYDRLASE3"/>
</dbReference>
<dbReference type="Gene3D" id="3.40.50.1700">
    <property type="entry name" value="Glycoside hydrolase family 3 C-terminal domain"/>
    <property type="match status" value="1"/>
</dbReference>
<name>A0A3E4WJY9_9BACT</name>
<dbReference type="RefSeq" id="WP_117670264.1">
    <property type="nucleotide sequence ID" value="NZ_CABOGR010000002.1"/>
</dbReference>
<evidence type="ECO:0000313" key="7">
    <source>
        <dbReference type="Proteomes" id="UP000260780"/>
    </source>
</evidence>
<dbReference type="InterPro" id="IPR013783">
    <property type="entry name" value="Ig-like_fold"/>
</dbReference>
<evidence type="ECO:0000256" key="1">
    <source>
        <dbReference type="ARBA" id="ARBA00005336"/>
    </source>
</evidence>
<keyword evidence="2" id="KW-0732">Signal</keyword>
<dbReference type="Pfam" id="PF00933">
    <property type="entry name" value="Glyco_hydro_3"/>
    <property type="match status" value="1"/>
</dbReference>
<gene>
    <name evidence="6" type="ORF">DXC17_02060</name>
    <name evidence="5" type="ORF">DXD04_01535</name>
</gene>
<feature type="domain" description="Fibronectin type III-like" evidence="4">
    <location>
        <begin position="672"/>
        <end position="741"/>
    </location>
</feature>
<dbReference type="Pfam" id="PF14310">
    <property type="entry name" value="Fn3-like"/>
    <property type="match status" value="1"/>
</dbReference>
<reference evidence="7 8" key="1">
    <citation type="submission" date="2018-08" db="EMBL/GenBank/DDBJ databases">
        <title>A genome reference for cultivated species of the human gut microbiota.</title>
        <authorList>
            <person name="Zou Y."/>
            <person name="Xue W."/>
            <person name="Luo G."/>
        </authorList>
    </citation>
    <scope>NUCLEOTIDE SEQUENCE [LARGE SCALE GENOMIC DNA]</scope>
    <source>
        <strain evidence="6 7">OM08-14</strain>
        <strain evidence="5 8">TF10-3AC</strain>
    </source>
</reference>
<evidence type="ECO:0000313" key="5">
    <source>
        <dbReference type="EMBL" id="RGK57973.1"/>
    </source>
</evidence>
<protein>
    <submittedName>
        <fullName evidence="6">Glycosyl hydrolase</fullName>
    </submittedName>
</protein>
<dbReference type="InterPro" id="IPR036962">
    <property type="entry name" value="Glyco_hydro_3_N_sf"/>
</dbReference>
<dbReference type="PANTHER" id="PTHR42721:SF3">
    <property type="entry name" value="BETA-D-XYLOSIDASE 5-RELATED"/>
    <property type="match status" value="1"/>
</dbReference>
<dbReference type="InterPro" id="IPR001764">
    <property type="entry name" value="Glyco_hydro_3_N"/>
</dbReference>
<dbReference type="AlphaFoldDB" id="A0A3E4WJY9"/>
<dbReference type="FunFam" id="3.40.50.1700:FF:000009">
    <property type="entry name" value="Periplasmic beta-glucosidase"/>
    <property type="match status" value="1"/>
</dbReference>
<dbReference type="InterPro" id="IPR044993">
    <property type="entry name" value="BXL"/>
</dbReference>
<sequence length="856" mass="95538">MNRLILFLSFVFCFLVQLYSQPYKDSRLPVDIRVDDLLGRMTLEEKIAQIRHIHSWDIFNDQELDEEKLQKLAGDVAWGFVEGFPLTGENCRLHMRRIQEYMVNKTRLGIPVFTIAEALHGSVHEGSTIYPQNIALGATFNPSLAYDKASKISEDLHYQGIRQILAPCVDVVRDLRWGRVEESYGEDPFLNAMFACQEVKGYLDNGISPMLKHFGPHGNPSGGLNLASVNCGIGELHDIYLQPFRKVITSFPIQAVMSSYNAWNRFPVSSSHYLLTEVLREHWGFEGYVYADWGAIDMLHTFHRTAVNSAEAAFLAVSAGLDVEAASQCYAWLPEILQRGMVKQAIIDKAVRRVLMAKFKMGLFEDPYGERWAHAQMHSDASVALSRKIADESVVLLKNEGGLLPLDLSKISSIAVIGPNAQSVQFGDYSWSRSTEDGISPLEGILAYTLNRGIQVNYALGCDLMSNDESGIVEAQQVARKSDVAVVFCGSSSASLARDYKGANCGEGFDLSDLSLTGAQEKLIQAVYATGTPVILVLVTGKPFAISWEKLHLPSILVQWYAGEQEGASIADILFGKVNPSGRLPVSFPQSAGHLPVFYNYLPSDKGFYHQPGTLDKPGRDYVFSSPDVLWAFGYGLSYTQFEYSSPEILLRNDSVYAFVTIKNVGERTGMDVPQLYVRDVVSSIETPVRQLKAFQKIELSSKDSMRIVLAFPLEELALTDENGNSRIEPGEFEIQIGKSSDYILFKEVIQVGDRGRWNWGELSRQVKKVQSCLGKNMKIGGVVRDIQATPVEGVEILSESKGNFLGYTDTNGRYLIHAQQGECLLFRKKGYLQEKAKVTDEEFMPIVLRNDKFDK</sequence>
<dbReference type="SUPFAM" id="SSF51445">
    <property type="entry name" value="(Trans)glycosidases"/>
    <property type="match status" value="1"/>
</dbReference>
<dbReference type="GO" id="GO:0046556">
    <property type="term" value="F:alpha-L-arabinofuranosidase activity"/>
    <property type="evidence" value="ECO:0007669"/>
    <property type="project" value="TreeGrafter"/>
</dbReference>
<keyword evidence="3 6" id="KW-0378">Hydrolase</keyword>
<proteinExistence type="inferred from homology"/>
<comment type="similarity">
    <text evidence="1">Belongs to the glycosyl hydrolase 3 family.</text>
</comment>
<dbReference type="SMART" id="SM01217">
    <property type="entry name" value="Fn3_like"/>
    <property type="match status" value="1"/>
</dbReference>
<evidence type="ECO:0000313" key="6">
    <source>
        <dbReference type="EMBL" id="RGM42571.1"/>
    </source>
</evidence>
<dbReference type="SUPFAM" id="SSF52279">
    <property type="entry name" value="Beta-D-glucan exohydrolase, C-terminal domain"/>
    <property type="match status" value="1"/>
</dbReference>
<accession>A0A3E4WJY9</accession>
<dbReference type="InterPro" id="IPR008969">
    <property type="entry name" value="CarboxyPept-like_regulatory"/>
</dbReference>
<dbReference type="GO" id="GO:0045493">
    <property type="term" value="P:xylan catabolic process"/>
    <property type="evidence" value="ECO:0007669"/>
    <property type="project" value="InterPro"/>
</dbReference>
<dbReference type="Pfam" id="PF01915">
    <property type="entry name" value="Glyco_hydro_3_C"/>
    <property type="match status" value="1"/>
</dbReference>
<dbReference type="GO" id="GO:0031222">
    <property type="term" value="P:arabinan catabolic process"/>
    <property type="evidence" value="ECO:0007669"/>
    <property type="project" value="TreeGrafter"/>
</dbReference>
<evidence type="ECO:0000256" key="2">
    <source>
        <dbReference type="ARBA" id="ARBA00022729"/>
    </source>
</evidence>
<dbReference type="InterPro" id="IPR002772">
    <property type="entry name" value="Glyco_hydro_3_C"/>
</dbReference>